<dbReference type="InterPro" id="IPR041469">
    <property type="entry name" value="Subtilisin-like_FN3"/>
</dbReference>
<gene>
    <name evidence="7" type="ORF">CDL12_06184</name>
</gene>
<keyword evidence="2" id="KW-0645">Protease</keyword>
<reference evidence="8" key="1">
    <citation type="journal article" date="2018" name="Gigascience">
        <title>Genome assembly of the Pink Ipe (Handroanthus impetiginosus, Bignoniaceae), a highly valued, ecologically keystone Neotropical timber forest tree.</title>
        <authorList>
            <person name="Silva-Junior O.B."/>
            <person name="Grattapaglia D."/>
            <person name="Novaes E."/>
            <person name="Collevatti R.G."/>
        </authorList>
    </citation>
    <scope>NUCLEOTIDE SEQUENCE [LARGE SCALE GENOMIC DNA]</scope>
    <source>
        <strain evidence="8">cv. UFG-1</strain>
    </source>
</reference>
<sequence length="151" mass="16817">MNKEDYLNYLCSQDYSTAEIYNATRETPSYNTTAEQLICQNRNISLLDLNLPSITMPHLKKSATAKRRVTNVGPSNSVYTARIKSPVGMRVSVSPDVLEFDANTMMIDFAVTVTAEESINTGFVFGSLTWSDGKHSVRSPISVRATLYDLH</sequence>
<evidence type="ECO:0000313" key="7">
    <source>
        <dbReference type="EMBL" id="PIN21120.1"/>
    </source>
</evidence>
<dbReference type="Pfam" id="PF17766">
    <property type="entry name" value="fn3_6"/>
    <property type="match status" value="1"/>
</dbReference>
<dbReference type="InterPro" id="IPR045051">
    <property type="entry name" value="SBT"/>
</dbReference>
<organism evidence="7 8">
    <name type="scientific">Handroanthus impetiginosus</name>
    <dbReference type="NCBI Taxonomy" id="429701"/>
    <lineage>
        <taxon>Eukaryota</taxon>
        <taxon>Viridiplantae</taxon>
        <taxon>Streptophyta</taxon>
        <taxon>Embryophyta</taxon>
        <taxon>Tracheophyta</taxon>
        <taxon>Spermatophyta</taxon>
        <taxon>Magnoliopsida</taxon>
        <taxon>eudicotyledons</taxon>
        <taxon>Gunneridae</taxon>
        <taxon>Pentapetalae</taxon>
        <taxon>asterids</taxon>
        <taxon>lamiids</taxon>
        <taxon>Lamiales</taxon>
        <taxon>Bignoniaceae</taxon>
        <taxon>Crescentiina</taxon>
        <taxon>Tabebuia alliance</taxon>
        <taxon>Handroanthus</taxon>
    </lineage>
</organism>
<evidence type="ECO:0000256" key="1">
    <source>
        <dbReference type="ARBA" id="ARBA00011073"/>
    </source>
</evidence>
<proteinExistence type="inferred from homology"/>
<dbReference type="AlphaFoldDB" id="A0A2G9HUX3"/>
<feature type="domain" description="Subtilisin-like protease fibronectin type-III" evidence="6">
    <location>
        <begin position="48"/>
        <end position="143"/>
    </location>
</feature>
<keyword evidence="8" id="KW-1185">Reference proteome</keyword>
<name>A0A2G9HUX3_9LAMI</name>
<dbReference type="GO" id="GO:0006508">
    <property type="term" value="P:proteolysis"/>
    <property type="evidence" value="ECO:0007669"/>
    <property type="project" value="UniProtKB-KW"/>
</dbReference>
<dbReference type="EMBL" id="NKXS01001000">
    <property type="protein sequence ID" value="PIN21120.1"/>
    <property type="molecule type" value="Genomic_DNA"/>
</dbReference>
<accession>A0A2G9HUX3</accession>
<dbReference type="GO" id="GO:0008240">
    <property type="term" value="F:tripeptidyl-peptidase activity"/>
    <property type="evidence" value="ECO:0007669"/>
    <property type="project" value="UniProtKB-EC"/>
</dbReference>
<protein>
    <submittedName>
        <fullName evidence="7">Tripeptidyl-peptidase II</fullName>
        <ecNumber evidence="7">3.4.14.10</ecNumber>
    </submittedName>
</protein>
<comment type="similarity">
    <text evidence="1">Belongs to the peptidase S8 family.</text>
</comment>
<keyword evidence="3" id="KW-0732">Signal</keyword>
<comment type="caution">
    <text evidence="7">The sequence shown here is derived from an EMBL/GenBank/DDBJ whole genome shotgun (WGS) entry which is preliminary data.</text>
</comment>
<dbReference type="FunFam" id="2.60.40.2310:FF:000001">
    <property type="entry name" value="Subtilisin-like protease SBT1.5"/>
    <property type="match status" value="1"/>
</dbReference>
<keyword evidence="5" id="KW-0720">Serine protease</keyword>
<evidence type="ECO:0000256" key="5">
    <source>
        <dbReference type="ARBA" id="ARBA00022825"/>
    </source>
</evidence>
<evidence type="ECO:0000256" key="4">
    <source>
        <dbReference type="ARBA" id="ARBA00022801"/>
    </source>
</evidence>
<evidence type="ECO:0000313" key="8">
    <source>
        <dbReference type="Proteomes" id="UP000231279"/>
    </source>
</evidence>
<dbReference type="Proteomes" id="UP000231279">
    <property type="component" value="Unassembled WGS sequence"/>
</dbReference>
<dbReference type="OrthoDB" id="206201at2759"/>
<keyword evidence="4 7" id="KW-0378">Hydrolase</keyword>
<dbReference type="EC" id="3.4.14.10" evidence="7"/>
<dbReference type="Gene3D" id="2.60.40.2310">
    <property type="match status" value="1"/>
</dbReference>
<evidence type="ECO:0000256" key="2">
    <source>
        <dbReference type="ARBA" id="ARBA00022670"/>
    </source>
</evidence>
<evidence type="ECO:0000259" key="6">
    <source>
        <dbReference type="Pfam" id="PF17766"/>
    </source>
</evidence>
<dbReference type="PANTHER" id="PTHR10795">
    <property type="entry name" value="PROPROTEIN CONVERTASE SUBTILISIN/KEXIN"/>
    <property type="match status" value="1"/>
</dbReference>
<dbReference type="STRING" id="429701.A0A2G9HUX3"/>
<evidence type="ECO:0000256" key="3">
    <source>
        <dbReference type="ARBA" id="ARBA00022729"/>
    </source>
</evidence>